<dbReference type="GO" id="GO:0009086">
    <property type="term" value="P:methionine biosynthetic process"/>
    <property type="evidence" value="ECO:0007669"/>
    <property type="project" value="InterPro"/>
</dbReference>
<dbReference type="PANTHER" id="PTHR34273">
    <property type="entry name" value="METHYLTHIORIBOSE KINASE"/>
    <property type="match status" value="1"/>
</dbReference>
<evidence type="ECO:0000256" key="1">
    <source>
        <dbReference type="ARBA" id="ARBA00010165"/>
    </source>
</evidence>
<evidence type="ECO:0000259" key="8">
    <source>
        <dbReference type="Pfam" id="PF01636"/>
    </source>
</evidence>
<evidence type="ECO:0000256" key="7">
    <source>
        <dbReference type="ARBA" id="ARBA00022840"/>
    </source>
</evidence>
<dbReference type="SUPFAM" id="SSF56112">
    <property type="entry name" value="Protein kinase-like (PK-like)"/>
    <property type="match status" value="1"/>
</dbReference>
<dbReference type="PANTHER" id="PTHR34273:SF2">
    <property type="entry name" value="METHYLTHIORIBOSE KINASE"/>
    <property type="match status" value="1"/>
</dbReference>
<dbReference type="EC" id="2.7.1.100" evidence="3"/>
<keyword evidence="7" id="KW-0067">ATP-binding</keyword>
<dbReference type="Pfam" id="PF01636">
    <property type="entry name" value="APH"/>
    <property type="match status" value="1"/>
</dbReference>
<evidence type="ECO:0000313" key="9">
    <source>
        <dbReference type="EMBL" id="ANG63686.1"/>
    </source>
</evidence>
<dbReference type="AlphaFoldDB" id="A0A1A9F0F9"/>
<accession>A0A1A9F0F9</accession>
<dbReference type="STRING" id="1821621.A8C75_15160"/>
<dbReference type="EMBL" id="CP015839">
    <property type="protein sequence ID" value="ANG63686.1"/>
    <property type="molecule type" value="Genomic_DNA"/>
</dbReference>
<evidence type="ECO:0000313" key="10">
    <source>
        <dbReference type="Proteomes" id="UP000078070"/>
    </source>
</evidence>
<keyword evidence="5" id="KW-0547">Nucleotide-binding</keyword>
<comment type="subunit">
    <text evidence="2">Homodimer.</text>
</comment>
<evidence type="ECO:0000256" key="4">
    <source>
        <dbReference type="ARBA" id="ARBA00022679"/>
    </source>
</evidence>
<keyword evidence="4" id="KW-0808">Transferase</keyword>
<organism evidence="9 10">
    <name type="scientific">Marinobacterium aestuarii</name>
    <dbReference type="NCBI Taxonomy" id="1821621"/>
    <lineage>
        <taxon>Bacteria</taxon>
        <taxon>Pseudomonadati</taxon>
        <taxon>Pseudomonadota</taxon>
        <taxon>Gammaproteobacteria</taxon>
        <taxon>Oceanospirillales</taxon>
        <taxon>Oceanospirillaceae</taxon>
        <taxon>Marinobacterium</taxon>
    </lineage>
</organism>
<dbReference type="RefSeq" id="WP_067384171.1">
    <property type="nucleotide sequence ID" value="NZ_CP015839.1"/>
</dbReference>
<feature type="domain" description="Aminoglycoside phosphotransferase" evidence="8">
    <location>
        <begin position="31"/>
        <end position="276"/>
    </location>
</feature>
<dbReference type="GO" id="GO:0046522">
    <property type="term" value="F:S-methyl-5-thioribose kinase activity"/>
    <property type="evidence" value="ECO:0007669"/>
    <property type="project" value="UniProtKB-EC"/>
</dbReference>
<dbReference type="Gene3D" id="3.90.1200.10">
    <property type="match status" value="1"/>
</dbReference>
<dbReference type="NCBIfam" id="TIGR01767">
    <property type="entry name" value="MTRK"/>
    <property type="match status" value="1"/>
</dbReference>
<dbReference type="Proteomes" id="UP000078070">
    <property type="component" value="Chromosome"/>
</dbReference>
<comment type="similarity">
    <text evidence="1">Belongs to the methylthioribose kinase family.</text>
</comment>
<dbReference type="InterPro" id="IPR002575">
    <property type="entry name" value="Aminoglycoside_PTrfase"/>
</dbReference>
<reference evidence="10" key="1">
    <citation type="submission" date="2016-05" db="EMBL/GenBank/DDBJ databases">
        <authorList>
            <person name="Baek K."/>
            <person name="Yang S.-J."/>
        </authorList>
    </citation>
    <scope>NUCLEOTIDE SEQUENCE [LARGE SCALE GENOMIC DNA]</scope>
    <source>
        <strain evidence="10">ST58-10</strain>
    </source>
</reference>
<dbReference type="KEGG" id="mars:A8C75_15160"/>
<dbReference type="PIRSF" id="PIRSF031134">
    <property type="entry name" value="MTRK"/>
    <property type="match status" value="1"/>
</dbReference>
<evidence type="ECO:0000256" key="3">
    <source>
        <dbReference type="ARBA" id="ARBA00012128"/>
    </source>
</evidence>
<dbReference type="Gene3D" id="3.30.200.20">
    <property type="entry name" value="Phosphorylase Kinase, domain 1"/>
    <property type="match status" value="1"/>
</dbReference>
<proteinExistence type="inferred from homology"/>
<sequence length="398" mass="44607">MTDCKFSSDAEVIAFARDNSGVFQAGATLGVEEIGDGNINFVYRVYSDDGTSVIIKQALHYIRIIGEGWPLSQDRIRIEAEALQQEAAFCPDLVPRLYHFDAERFAIVMEDIGAHENLRHALIARTRLPLLAEQLGRFTADTLFHTSDLYLDAHRKKELVGRFINPDLCKITEDLFFWDPYCDHERNNINPLLWDEAEALWQDTPLKLEVARLKYRFLTCAEALLHGDLHSGSVFACAEGTKVIDPEFAYFGPVGFDVGSLLGNLLLNYAGQAQLPGSAAERSAYQDWLLETIAGFWNTFSGRFDSLMTEKTQDPSLNLPLYRESYLADLLADSIGYAGTEMIRRTLGLAHVADLESIEDPQQRALAESQVLKLGRAMIMQRGQFGTIDALIAFVRAN</sequence>
<name>A0A1A9F0F9_9GAMM</name>
<dbReference type="GO" id="GO:0005524">
    <property type="term" value="F:ATP binding"/>
    <property type="evidence" value="ECO:0007669"/>
    <property type="project" value="UniProtKB-KW"/>
</dbReference>
<dbReference type="OrthoDB" id="9777791at2"/>
<keyword evidence="6 9" id="KW-0418">Kinase</keyword>
<dbReference type="InterPro" id="IPR011009">
    <property type="entry name" value="Kinase-like_dom_sf"/>
</dbReference>
<evidence type="ECO:0000256" key="5">
    <source>
        <dbReference type="ARBA" id="ARBA00022741"/>
    </source>
</evidence>
<dbReference type="InterPro" id="IPR009212">
    <property type="entry name" value="Methylthioribose_kinase"/>
</dbReference>
<protein>
    <recommendedName>
        <fullName evidence="3">S-methyl-5-thioribose kinase</fullName>
        <ecNumber evidence="3">2.7.1.100</ecNumber>
    </recommendedName>
</protein>
<gene>
    <name evidence="9" type="ORF">A8C75_15160</name>
</gene>
<evidence type="ECO:0000256" key="6">
    <source>
        <dbReference type="ARBA" id="ARBA00022777"/>
    </source>
</evidence>
<evidence type="ECO:0000256" key="2">
    <source>
        <dbReference type="ARBA" id="ARBA00011738"/>
    </source>
</evidence>
<keyword evidence="10" id="KW-1185">Reference proteome</keyword>
<reference evidence="9 10" key="2">
    <citation type="journal article" date="2018" name="Int. J. Syst. Evol. Microbiol.">
        <title>Marinobacterium aestuarii sp. nov., a benzene-degrading marine bacterium isolated from estuary sediment.</title>
        <authorList>
            <person name="Bae S.S."/>
            <person name="Jung J."/>
            <person name="Chung D."/>
            <person name="Baek K."/>
        </authorList>
    </citation>
    <scope>NUCLEOTIDE SEQUENCE [LARGE SCALE GENOMIC DNA]</scope>
    <source>
        <strain evidence="9 10">ST58-10</strain>
    </source>
</reference>